<dbReference type="Pfam" id="PF15243">
    <property type="entry name" value="ANAPC15"/>
    <property type="match status" value="1"/>
</dbReference>
<dbReference type="Proteomes" id="UP000504610">
    <property type="component" value="Chromosome 9"/>
</dbReference>
<evidence type="ECO:0000313" key="2">
    <source>
        <dbReference type="Proteomes" id="UP000504610"/>
    </source>
</evidence>
<evidence type="ECO:0000313" key="3">
    <source>
        <dbReference type="RefSeq" id="XP_018455232.1"/>
    </source>
</evidence>
<gene>
    <name evidence="3" type="primary">LOC108826340</name>
</gene>
<reference evidence="3" key="2">
    <citation type="submission" date="2025-08" db="UniProtKB">
        <authorList>
            <consortium name="RefSeq"/>
        </authorList>
    </citation>
    <scope>IDENTIFICATION</scope>
    <source>
        <tissue evidence="3">Leaf</tissue>
    </source>
</reference>
<dbReference type="InterPro" id="IPR026182">
    <property type="entry name" value="ANAPC15"/>
</dbReference>
<name>A0A6J0L503_RAPSA</name>
<accession>A0A6J0L503</accession>
<dbReference type="KEGG" id="rsz:108826340"/>
<reference evidence="2" key="1">
    <citation type="journal article" date="2019" name="Database">
        <title>The radish genome database (RadishGD): an integrated information resource for radish genomics.</title>
        <authorList>
            <person name="Yu H.J."/>
            <person name="Baek S."/>
            <person name="Lee Y.J."/>
            <person name="Cho A."/>
            <person name="Mun J.H."/>
        </authorList>
    </citation>
    <scope>NUCLEOTIDE SEQUENCE [LARGE SCALE GENOMIC DNA]</scope>
    <source>
        <strain evidence="2">cv. WK10039</strain>
    </source>
</reference>
<organism evidence="2 3">
    <name type="scientific">Raphanus sativus</name>
    <name type="common">Radish</name>
    <name type="synonym">Raphanus raphanistrum var. sativus</name>
    <dbReference type="NCBI Taxonomy" id="3726"/>
    <lineage>
        <taxon>Eukaryota</taxon>
        <taxon>Viridiplantae</taxon>
        <taxon>Streptophyta</taxon>
        <taxon>Embryophyta</taxon>
        <taxon>Tracheophyta</taxon>
        <taxon>Spermatophyta</taxon>
        <taxon>Magnoliopsida</taxon>
        <taxon>eudicotyledons</taxon>
        <taxon>Gunneridae</taxon>
        <taxon>Pentapetalae</taxon>
        <taxon>rosids</taxon>
        <taxon>malvids</taxon>
        <taxon>Brassicales</taxon>
        <taxon>Brassicaceae</taxon>
        <taxon>Brassiceae</taxon>
        <taxon>Raphanus</taxon>
    </lineage>
</organism>
<dbReference type="GeneID" id="108826340"/>
<feature type="region of interest" description="Disordered" evidence="1">
    <location>
        <begin position="58"/>
        <end position="101"/>
    </location>
</feature>
<dbReference type="OrthoDB" id="766467at2759"/>
<dbReference type="PANTHER" id="PTHR37771:SF2">
    <property type="entry name" value="OS02G0593400 PROTEIN"/>
    <property type="match status" value="1"/>
</dbReference>
<dbReference type="RefSeq" id="XP_018455232.1">
    <property type="nucleotide sequence ID" value="XM_018599730.2"/>
</dbReference>
<sequence>MLQFPTLMSQFPSSTKTTPASHLLPIQWPQPQNEEILLAMEEAEFEEKCNEIRKMSPSLRVIGKPVVDNHQEEDDNEADDDDDDGDNAEESDEEEFEQETG</sequence>
<proteinExistence type="predicted"/>
<evidence type="ECO:0000256" key="1">
    <source>
        <dbReference type="SAM" id="MobiDB-lite"/>
    </source>
</evidence>
<dbReference type="GO" id="GO:0005680">
    <property type="term" value="C:anaphase-promoting complex"/>
    <property type="evidence" value="ECO:0007669"/>
    <property type="project" value="InterPro"/>
</dbReference>
<feature type="compositionally biased region" description="Acidic residues" evidence="1">
    <location>
        <begin position="71"/>
        <end position="101"/>
    </location>
</feature>
<keyword evidence="2" id="KW-1185">Reference proteome</keyword>
<feature type="compositionally biased region" description="Polar residues" evidence="1">
    <location>
        <begin position="1"/>
        <end position="20"/>
    </location>
</feature>
<protein>
    <submittedName>
        <fullName evidence="3">Uncharacterized protein LOC108826340</fullName>
    </submittedName>
</protein>
<feature type="region of interest" description="Disordered" evidence="1">
    <location>
        <begin position="1"/>
        <end position="22"/>
    </location>
</feature>
<dbReference type="PANTHER" id="PTHR37771">
    <property type="entry name" value="OS02G0593400 PROTEIN"/>
    <property type="match status" value="1"/>
</dbReference>
<dbReference type="AlphaFoldDB" id="A0A6J0L503"/>
<dbReference type="GO" id="GO:0090266">
    <property type="term" value="P:regulation of mitotic cell cycle spindle assembly checkpoint"/>
    <property type="evidence" value="ECO:0007669"/>
    <property type="project" value="InterPro"/>
</dbReference>